<dbReference type="Pfam" id="PF22675">
    <property type="entry name" value="KH-I_KHDC4-BBP"/>
    <property type="match status" value="1"/>
</dbReference>
<dbReference type="AlphaFoldDB" id="A0A8T2RYU7"/>
<evidence type="ECO:0000256" key="1">
    <source>
        <dbReference type="ARBA" id="ARBA00022884"/>
    </source>
</evidence>
<keyword evidence="1" id="KW-0694">RNA-binding</keyword>
<gene>
    <name evidence="4" type="ORF">KP509_23G029600</name>
</gene>
<reference evidence="4 5" key="1">
    <citation type="submission" date="2021-08" db="EMBL/GenBank/DDBJ databases">
        <title>WGS assembly of Ceratopteris richardii.</title>
        <authorList>
            <person name="Marchant D.B."/>
            <person name="Chen G."/>
            <person name="Jenkins J."/>
            <person name="Shu S."/>
            <person name="Leebens-Mack J."/>
            <person name="Grimwood J."/>
            <person name="Schmutz J."/>
            <person name="Soltis P."/>
            <person name="Soltis D."/>
            <person name="Chen Z.-H."/>
        </authorList>
    </citation>
    <scope>NUCLEOTIDE SEQUENCE [LARGE SCALE GENOMIC DNA]</scope>
    <source>
        <strain evidence="4">Whitten #5841</strain>
        <tissue evidence="4">Leaf</tissue>
    </source>
</reference>
<dbReference type="GO" id="GO:0005634">
    <property type="term" value="C:nucleus"/>
    <property type="evidence" value="ECO:0007669"/>
    <property type="project" value="TreeGrafter"/>
</dbReference>
<comment type="caution">
    <text evidence="4">The sequence shown here is derived from an EMBL/GenBank/DDBJ whole genome shotgun (WGS) entry which is preliminary data.</text>
</comment>
<evidence type="ECO:0000256" key="2">
    <source>
        <dbReference type="SAM" id="MobiDB-lite"/>
    </source>
</evidence>
<proteinExistence type="predicted"/>
<feature type="region of interest" description="Disordered" evidence="2">
    <location>
        <begin position="1"/>
        <end position="35"/>
    </location>
</feature>
<dbReference type="Proteomes" id="UP000825935">
    <property type="component" value="Chromosome 23"/>
</dbReference>
<dbReference type="GO" id="GO:0003729">
    <property type="term" value="F:mRNA binding"/>
    <property type="evidence" value="ECO:0007669"/>
    <property type="project" value="TreeGrafter"/>
</dbReference>
<dbReference type="SMART" id="SM00322">
    <property type="entry name" value="KH"/>
    <property type="match status" value="1"/>
</dbReference>
<dbReference type="OrthoDB" id="6777263at2759"/>
<evidence type="ECO:0000313" key="4">
    <source>
        <dbReference type="EMBL" id="KAH7301492.1"/>
    </source>
</evidence>
<organism evidence="4 5">
    <name type="scientific">Ceratopteris richardii</name>
    <name type="common">Triangle waterfern</name>
    <dbReference type="NCBI Taxonomy" id="49495"/>
    <lineage>
        <taxon>Eukaryota</taxon>
        <taxon>Viridiplantae</taxon>
        <taxon>Streptophyta</taxon>
        <taxon>Embryophyta</taxon>
        <taxon>Tracheophyta</taxon>
        <taxon>Polypodiopsida</taxon>
        <taxon>Polypodiidae</taxon>
        <taxon>Polypodiales</taxon>
        <taxon>Pteridineae</taxon>
        <taxon>Pteridaceae</taxon>
        <taxon>Parkerioideae</taxon>
        <taxon>Ceratopteris</taxon>
    </lineage>
</organism>
<dbReference type="InterPro" id="IPR036612">
    <property type="entry name" value="KH_dom_type_1_sf"/>
</dbReference>
<evidence type="ECO:0000313" key="5">
    <source>
        <dbReference type="Proteomes" id="UP000825935"/>
    </source>
</evidence>
<dbReference type="InterPro" id="IPR032377">
    <property type="entry name" value="STAR_dimer"/>
</dbReference>
<keyword evidence="5" id="KW-1185">Reference proteome</keyword>
<dbReference type="Gene3D" id="3.30.1370.10">
    <property type="entry name" value="K Homology domain, type 1"/>
    <property type="match status" value="1"/>
</dbReference>
<feature type="compositionally biased region" description="Polar residues" evidence="2">
    <location>
        <begin position="1"/>
        <end position="27"/>
    </location>
</feature>
<name>A0A8T2RYU7_CERRI</name>
<protein>
    <recommendedName>
        <fullName evidence="3">K Homology domain-containing protein</fullName>
    </recommendedName>
</protein>
<dbReference type="OMA" id="QASAMSW"/>
<evidence type="ECO:0000259" key="3">
    <source>
        <dbReference type="SMART" id="SM00322"/>
    </source>
</evidence>
<dbReference type="SUPFAM" id="SSF54791">
    <property type="entry name" value="Eukaryotic type KH-domain (KH-domain type I)"/>
    <property type="match status" value="1"/>
</dbReference>
<sequence>MIPTRQSPKPMSSMGSLSPYMQYSSGGLSPHHRSQSAATELEKFLSELLVERQKLGPFMQVLPNCSRLLNQEIMRLTSLIGTSSYAEHDPLEHGSPLSSMSSGRGVDLNGWSGFQSERLVQQASAMAWRGVPGMGGISVSSPSHLMKKVIRIDVPVDTYPNFNFVGRLLGPRGNSLKRVENTTGCRVFIRGRGSVRDGDKEILVSQEESLRDKPGYEHLNEPLHVLIEAEFPSNIIDIQLNQAREIIEDLLRPVEESQDYFKKQQLRELAMLNGTLREDTPYWNGNISPFGSSGMKRAKTRG</sequence>
<dbReference type="Pfam" id="PF16544">
    <property type="entry name" value="STAR_dimer"/>
    <property type="match status" value="1"/>
</dbReference>
<dbReference type="PANTHER" id="PTHR11208:SF42">
    <property type="entry name" value="QUAKING RELATED 54B, ISOFORM E"/>
    <property type="match status" value="1"/>
</dbReference>
<dbReference type="InterPro" id="IPR045071">
    <property type="entry name" value="BBP-like"/>
</dbReference>
<dbReference type="PANTHER" id="PTHR11208">
    <property type="entry name" value="RNA-BINDING PROTEIN RELATED"/>
    <property type="match status" value="1"/>
</dbReference>
<feature type="domain" description="K Homology" evidence="3">
    <location>
        <begin position="146"/>
        <end position="252"/>
    </location>
</feature>
<dbReference type="EMBL" id="CM035428">
    <property type="protein sequence ID" value="KAH7301490.1"/>
    <property type="molecule type" value="Genomic_DNA"/>
</dbReference>
<dbReference type="GO" id="GO:0048024">
    <property type="term" value="P:regulation of mRNA splicing, via spliceosome"/>
    <property type="evidence" value="ECO:0007669"/>
    <property type="project" value="TreeGrafter"/>
</dbReference>
<dbReference type="InterPro" id="IPR004087">
    <property type="entry name" value="KH_dom"/>
</dbReference>
<dbReference type="InterPro" id="IPR055256">
    <property type="entry name" value="KH_1_KHDC4/BBP-like"/>
</dbReference>
<accession>A0A8T2RYU7</accession>
<dbReference type="EMBL" id="CM035428">
    <property type="protein sequence ID" value="KAH7301492.1"/>
    <property type="molecule type" value="Genomic_DNA"/>
</dbReference>